<organism evidence="1">
    <name type="scientific">marine sediment metagenome</name>
    <dbReference type="NCBI Taxonomy" id="412755"/>
    <lineage>
        <taxon>unclassified sequences</taxon>
        <taxon>metagenomes</taxon>
        <taxon>ecological metagenomes</taxon>
    </lineage>
</organism>
<sequence length="48" mass="5499">MDNIAAFTAIIEEIIIISFRCMKHKQVLLNRIFKLSRFGANSCGKNNK</sequence>
<gene>
    <name evidence="1" type="ORF">LCGC14_1343380</name>
</gene>
<comment type="caution">
    <text evidence="1">The sequence shown here is derived from an EMBL/GenBank/DDBJ whole genome shotgun (WGS) entry which is preliminary data.</text>
</comment>
<name>A0A0F9KD00_9ZZZZ</name>
<evidence type="ECO:0000313" key="1">
    <source>
        <dbReference type="EMBL" id="KKM80094.1"/>
    </source>
</evidence>
<dbReference type="EMBL" id="LAZR01008235">
    <property type="protein sequence ID" value="KKM80094.1"/>
    <property type="molecule type" value="Genomic_DNA"/>
</dbReference>
<proteinExistence type="predicted"/>
<accession>A0A0F9KD00</accession>
<reference evidence="1" key="1">
    <citation type="journal article" date="2015" name="Nature">
        <title>Complex archaea that bridge the gap between prokaryotes and eukaryotes.</title>
        <authorList>
            <person name="Spang A."/>
            <person name="Saw J.H."/>
            <person name="Jorgensen S.L."/>
            <person name="Zaremba-Niedzwiedzka K."/>
            <person name="Martijn J."/>
            <person name="Lind A.E."/>
            <person name="van Eijk R."/>
            <person name="Schleper C."/>
            <person name="Guy L."/>
            <person name="Ettema T.J."/>
        </authorList>
    </citation>
    <scope>NUCLEOTIDE SEQUENCE</scope>
</reference>
<protein>
    <submittedName>
        <fullName evidence="1">Uncharacterized protein</fullName>
    </submittedName>
</protein>
<dbReference type="AlphaFoldDB" id="A0A0F9KD00"/>